<dbReference type="AlphaFoldDB" id="A0A0E9WK25"/>
<reference evidence="1" key="2">
    <citation type="journal article" date="2015" name="Fish Shellfish Immunol.">
        <title>Early steps in the European eel (Anguilla anguilla)-Vibrio vulnificus interaction in the gills: Role of the RtxA13 toxin.</title>
        <authorList>
            <person name="Callol A."/>
            <person name="Pajuelo D."/>
            <person name="Ebbesson L."/>
            <person name="Teles M."/>
            <person name="MacKenzie S."/>
            <person name="Amaro C."/>
        </authorList>
    </citation>
    <scope>NUCLEOTIDE SEQUENCE</scope>
</reference>
<dbReference type="EMBL" id="GBXM01018759">
    <property type="protein sequence ID" value="JAH89818.1"/>
    <property type="molecule type" value="Transcribed_RNA"/>
</dbReference>
<proteinExistence type="predicted"/>
<protein>
    <submittedName>
        <fullName evidence="1">Uncharacterized protein</fullName>
    </submittedName>
</protein>
<evidence type="ECO:0000313" key="1">
    <source>
        <dbReference type="EMBL" id="JAH89818.1"/>
    </source>
</evidence>
<organism evidence="1">
    <name type="scientific">Anguilla anguilla</name>
    <name type="common">European freshwater eel</name>
    <name type="synonym">Muraena anguilla</name>
    <dbReference type="NCBI Taxonomy" id="7936"/>
    <lineage>
        <taxon>Eukaryota</taxon>
        <taxon>Metazoa</taxon>
        <taxon>Chordata</taxon>
        <taxon>Craniata</taxon>
        <taxon>Vertebrata</taxon>
        <taxon>Euteleostomi</taxon>
        <taxon>Actinopterygii</taxon>
        <taxon>Neopterygii</taxon>
        <taxon>Teleostei</taxon>
        <taxon>Anguilliformes</taxon>
        <taxon>Anguillidae</taxon>
        <taxon>Anguilla</taxon>
    </lineage>
</organism>
<accession>A0A0E9WK25</accession>
<sequence length="41" mass="5126">MVTSFIKPNSYSSCWRQSRTKVTFYWCHRYHDPTHVFKITW</sequence>
<reference evidence="1" key="1">
    <citation type="submission" date="2014-11" db="EMBL/GenBank/DDBJ databases">
        <authorList>
            <person name="Amaro Gonzalez C."/>
        </authorList>
    </citation>
    <scope>NUCLEOTIDE SEQUENCE</scope>
</reference>
<name>A0A0E9WK25_ANGAN</name>